<accession>A0A3P6U276</accession>
<gene>
    <name evidence="1" type="ORF">DILT_LOCUS4303</name>
</gene>
<organism evidence="1 2">
    <name type="scientific">Dibothriocephalus latus</name>
    <name type="common">Fish tapeworm</name>
    <name type="synonym">Diphyllobothrium latum</name>
    <dbReference type="NCBI Taxonomy" id="60516"/>
    <lineage>
        <taxon>Eukaryota</taxon>
        <taxon>Metazoa</taxon>
        <taxon>Spiralia</taxon>
        <taxon>Lophotrochozoa</taxon>
        <taxon>Platyhelminthes</taxon>
        <taxon>Cestoda</taxon>
        <taxon>Eucestoda</taxon>
        <taxon>Diphyllobothriidea</taxon>
        <taxon>Diphyllobothriidae</taxon>
        <taxon>Dibothriocephalus</taxon>
    </lineage>
</organism>
<dbReference type="AlphaFoldDB" id="A0A3P6U276"/>
<evidence type="ECO:0000313" key="1">
    <source>
        <dbReference type="EMBL" id="VDK89003.1"/>
    </source>
</evidence>
<dbReference type="EMBL" id="UYRU01045229">
    <property type="protein sequence ID" value="VDK89003.1"/>
    <property type="molecule type" value="Genomic_DNA"/>
</dbReference>
<reference evidence="1 2" key="1">
    <citation type="submission" date="2018-11" db="EMBL/GenBank/DDBJ databases">
        <authorList>
            <consortium name="Pathogen Informatics"/>
        </authorList>
    </citation>
    <scope>NUCLEOTIDE SEQUENCE [LARGE SCALE GENOMIC DNA]</scope>
</reference>
<keyword evidence="2" id="KW-1185">Reference proteome</keyword>
<name>A0A3P6U276_DIBLA</name>
<dbReference type="OrthoDB" id="6311872at2759"/>
<protein>
    <submittedName>
        <fullName evidence="1">Uncharacterized protein</fullName>
    </submittedName>
</protein>
<dbReference type="Proteomes" id="UP000281553">
    <property type="component" value="Unassembled WGS sequence"/>
</dbReference>
<sequence length="181" mass="19761">MTVLKSFGEPGSDKLLCEAFGLPIPDLRSLELRLHTSNGEPPVVIFGAGYSSTKTSDEPISIQRIEFGWSLKIHLTSTPPTAGGFFNCSAANEVGSSWKVIKQPQESTTNKCNKLTQQGTSSMSSARKQEPNLTVARRSMTSFVGTLFDAGNSLSPTGVRYKKRLKWDCANGMNYFLSDED</sequence>
<evidence type="ECO:0000313" key="2">
    <source>
        <dbReference type="Proteomes" id="UP000281553"/>
    </source>
</evidence>
<proteinExistence type="predicted"/>